<reference evidence="13" key="3">
    <citation type="submission" date="2025-04" db="UniProtKB">
        <authorList>
            <consortium name="RefSeq"/>
        </authorList>
    </citation>
    <scope>IDENTIFICATION</scope>
    <source>
        <strain evidence="13">CBS 781.70</strain>
    </source>
</reference>
<comment type="subcellular location">
    <subcellularLocation>
        <location evidence="1">Cytoplasm</location>
        <location evidence="1">Cytoskeleton</location>
    </subcellularLocation>
</comment>
<dbReference type="SMART" id="SM01052">
    <property type="entry name" value="CAP_GLY"/>
    <property type="match status" value="1"/>
</dbReference>
<proteinExistence type="inferred from homology"/>
<dbReference type="InterPro" id="IPR036859">
    <property type="entry name" value="CAP-Gly_dom_sf"/>
</dbReference>
<dbReference type="PROSITE" id="PS50245">
    <property type="entry name" value="CAP_GLY_2"/>
    <property type="match status" value="1"/>
</dbReference>
<evidence type="ECO:0000256" key="7">
    <source>
        <dbReference type="ARBA" id="ARBA00023212"/>
    </source>
</evidence>
<evidence type="ECO:0000256" key="6">
    <source>
        <dbReference type="ARBA" id="ARBA00023054"/>
    </source>
</evidence>
<protein>
    <recommendedName>
        <fullName evidence="10">CAP-Gly domain-containing protein</fullName>
    </recommendedName>
</protein>
<dbReference type="Pfam" id="PF01302">
    <property type="entry name" value="CAP_GLY"/>
    <property type="match status" value="1"/>
</dbReference>
<dbReference type="InterPro" id="IPR022157">
    <property type="entry name" value="Dynactin"/>
</dbReference>
<reference evidence="11 13" key="1">
    <citation type="submission" date="2020-01" db="EMBL/GenBank/DDBJ databases">
        <authorList>
            <consortium name="DOE Joint Genome Institute"/>
            <person name="Haridas S."/>
            <person name="Albert R."/>
            <person name="Binder M."/>
            <person name="Bloem J."/>
            <person name="Labutti K."/>
            <person name="Salamov A."/>
            <person name="Andreopoulos B."/>
            <person name="Baker S.E."/>
            <person name="Barry K."/>
            <person name="Bills G."/>
            <person name="Bluhm B.H."/>
            <person name="Cannon C."/>
            <person name="Castanera R."/>
            <person name="Culley D.E."/>
            <person name="Daum C."/>
            <person name="Ezra D."/>
            <person name="Gonzalez J.B."/>
            <person name="Henrissat B."/>
            <person name="Kuo A."/>
            <person name="Liang C."/>
            <person name="Lipzen A."/>
            <person name="Lutzoni F."/>
            <person name="Magnuson J."/>
            <person name="Mondo S."/>
            <person name="Nolan M."/>
            <person name="Ohm R."/>
            <person name="Pangilinan J."/>
            <person name="Park H.-J."/>
            <person name="Ramirez L."/>
            <person name="Alfaro M."/>
            <person name="Sun H."/>
            <person name="Tritt A."/>
            <person name="Yoshinaga Y."/>
            <person name="Zwiers L.-H."/>
            <person name="Turgeon B.G."/>
            <person name="Goodwin S.B."/>
            <person name="Spatafora J.W."/>
            <person name="Crous P.W."/>
            <person name="Grigoriev I.V."/>
        </authorList>
    </citation>
    <scope>NUCLEOTIDE SEQUENCE</scope>
    <source>
        <strain evidence="11 13">CBS 781.70</strain>
    </source>
</reference>
<feature type="region of interest" description="Disordered" evidence="9">
    <location>
        <begin position="76"/>
        <end position="249"/>
    </location>
</feature>
<evidence type="ECO:0000313" key="11">
    <source>
        <dbReference type="EMBL" id="KAF1808791.1"/>
    </source>
</evidence>
<dbReference type="EMBL" id="ML975179">
    <property type="protein sequence ID" value="KAF1808791.1"/>
    <property type="molecule type" value="Genomic_DNA"/>
</dbReference>
<comment type="similarity">
    <text evidence="2">Belongs to the dynactin 150 kDa subunit family.</text>
</comment>
<keyword evidence="7" id="KW-0206">Cytoskeleton</keyword>
<gene>
    <name evidence="11 13" type="ORF">P152DRAFT_443203</name>
</gene>
<feature type="compositionally biased region" description="Low complexity" evidence="9">
    <location>
        <begin position="226"/>
        <end position="240"/>
    </location>
</feature>
<evidence type="ECO:0000259" key="10">
    <source>
        <dbReference type="PROSITE" id="PS50245"/>
    </source>
</evidence>
<name>A0A6G1FSY8_9PEZI</name>
<accession>A0A6G1FSY8</accession>
<dbReference type="Pfam" id="PF12455">
    <property type="entry name" value="Dynactin"/>
    <property type="match status" value="1"/>
</dbReference>
<dbReference type="GO" id="GO:0030286">
    <property type="term" value="C:dynein complex"/>
    <property type="evidence" value="ECO:0007669"/>
    <property type="project" value="UniProtKB-KW"/>
</dbReference>
<dbReference type="SUPFAM" id="SSF74924">
    <property type="entry name" value="Cap-Gly domain"/>
    <property type="match status" value="1"/>
</dbReference>
<evidence type="ECO:0000313" key="13">
    <source>
        <dbReference type="RefSeq" id="XP_033530422.1"/>
    </source>
</evidence>
<reference evidence="13" key="2">
    <citation type="submission" date="2020-04" db="EMBL/GenBank/DDBJ databases">
        <authorList>
            <consortium name="NCBI Genome Project"/>
        </authorList>
    </citation>
    <scope>NUCLEOTIDE SEQUENCE</scope>
    <source>
        <strain evidence="13">CBS 781.70</strain>
    </source>
</reference>
<dbReference type="Gene3D" id="2.30.30.190">
    <property type="entry name" value="CAP Gly-rich-like domain"/>
    <property type="match status" value="1"/>
</dbReference>
<evidence type="ECO:0000256" key="2">
    <source>
        <dbReference type="ARBA" id="ARBA00011010"/>
    </source>
</evidence>
<feature type="compositionally biased region" description="Low complexity" evidence="9">
    <location>
        <begin position="102"/>
        <end position="116"/>
    </location>
</feature>
<evidence type="ECO:0000256" key="9">
    <source>
        <dbReference type="SAM" id="MobiDB-lite"/>
    </source>
</evidence>
<feature type="coiled-coil region" evidence="8">
    <location>
        <begin position="547"/>
        <end position="574"/>
    </location>
</feature>
<dbReference type="PROSITE" id="PS00845">
    <property type="entry name" value="CAP_GLY_1"/>
    <property type="match status" value="1"/>
</dbReference>
<feature type="coiled-coil region" evidence="8">
    <location>
        <begin position="957"/>
        <end position="1012"/>
    </location>
</feature>
<organism evidence="11">
    <name type="scientific">Eremomyces bilateralis CBS 781.70</name>
    <dbReference type="NCBI Taxonomy" id="1392243"/>
    <lineage>
        <taxon>Eukaryota</taxon>
        <taxon>Fungi</taxon>
        <taxon>Dikarya</taxon>
        <taxon>Ascomycota</taxon>
        <taxon>Pezizomycotina</taxon>
        <taxon>Dothideomycetes</taxon>
        <taxon>Dothideomycetes incertae sedis</taxon>
        <taxon>Eremomycetales</taxon>
        <taxon>Eremomycetaceae</taxon>
        <taxon>Eremomyces</taxon>
    </lineage>
</organism>
<keyword evidence="4" id="KW-0493">Microtubule</keyword>
<dbReference type="InterPro" id="IPR000938">
    <property type="entry name" value="CAP-Gly_domain"/>
</dbReference>
<keyword evidence="5" id="KW-0243">Dynein</keyword>
<evidence type="ECO:0000313" key="12">
    <source>
        <dbReference type="Proteomes" id="UP000504638"/>
    </source>
</evidence>
<feature type="domain" description="CAP-Gly" evidence="10">
    <location>
        <begin position="24"/>
        <end position="66"/>
    </location>
</feature>
<keyword evidence="6 8" id="KW-0175">Coiled coil</keyword>
<dbReference type="Proteomes" id="UP000504638">
    <property type="component" value="Unplaced"/>
</dbReference>
<dbReference type="GeneID" id="54418342"/>
<dbReference type="RefSeq" id="XP_033530422.1">
    <property type="nucleotide sequence ID" value="XM_033677772.1"/>
</dbReference>
<feature type="compositionally biased region" description="Polar residues" evidence="9">
    <location>
        <begin position="159"/>
        <end position="182"/>
    </location>
</feature>
<evidence type="ECO:0000256" key="3">
    <source>
        <dbReference type="ARBA" id="ARBA00022490"/>
    </source>
</evidence>
<feature type="compositionally biased region" description="Polar residues" evidence="9">
    <location>
        <begin position="123"/>
        <end position="136"/>
    </location>
</feature>
<evidence type="ECO:0000256" key="1">
    <source>
        <dbReference type="ARBA" id="ARBA00004245"/>
    </source>
</evidence>
<evidence type="ECO:0000256" key="8">
    <source>
        <dbReference type="SAM" id="Coils"/>
    </source>
</evidence>
<keyword evidence="12" id="KW-1185">Reference proteome</keyword>
<keyword evidence="3" id="KW-0963">Cytoplasm</keyword>
<dbReference type="AlphaFoldDB" id="A0A6G1FSY8"/>
<dbReference type="PANTHER" id="PTHR18916">
    <property type="entry name" value="DYNACTIN 1-RELATED MICROTUBULE-BINDING"/>
    <property type="match status" value="1"/>
</dbReference>
<dbReference type="OrthoDB" id="2130750at2759"/>
<sequence length="1222" mass="136679">MSSYRAGQVVGLNDGRQATVRFVGETSFAQGDWIGVEFEDALGKNDGSVQGERYFDCQPGHGMFMRPSGISAILEEPRSKPQAAKSATKENGKPSGSVVKGRPSSITTSTTRPRQSMAPPATTKRQSMAPSTTTARRTPVPPNPSTRLSARSSIGPGLRSTSSRPSLSGTTSARSGVSSPTKPSGVVSPTKPTPLPSAASRRVSPPTSGAKSISSTLQPSQPPQPTASSRPSASKPSPASNKEIDDLNSKIRILEKKRLEDREKLKTFDRTQEERDRFHTIIEKLQAKCQTQQHESTELRKQLRDTKGAVEQIEAMQAEHDSLMEMAALDREMAEEQAEAYKTEMGGLKDRAEELQLENEILKEENEELSKDMSPEERTSKGWLQMERENGRLREALLRLRDISQEQEGQFREEIQSLEEDVQELAALKAEFDDMKAKLLESEADVDDLRQQLDAALGAEDMIEQLTERNFALTEQLEELKNMVDDLQSLTELNDELELNHVENEKQLQEVIDFKDSLLYEQTKRANQQDETLTDQEYTITRFRELVINLQADLEQMRASKEITETEAQELSSKSRDMMDLNRQLQMSASNARIKTIDLELRRMEAQEASEHLTIVQLFLPDAFHAERDSVLAYMRVKRIGFKGKLLHNFLRDKVAAQDRTYLPEQVYHACDAMDKLTWVQAMCDRFVSCMQTCDLEQFAKFAGSLYELEPVERTLNAYIDQLRKDEVKESDVVEGLHRSIALMSHLAEHHLREGLESFGDEILMKALMMQSNLESAAASLLATKTDVGSHFAEAVETGHEGLETFDQATETLIAQSRSAKVVVSKVVRALQDLKARSLSLKPDSTELLFSKSESATSAISKYAQQLGHSASSLLHVEGRTEPLHFSDVASLMRKTAASFYALSTESASDNPLQPIISNLRTLVDSLSTLSPLATDLSQADEFERPSPPWVLRSNELAATKLTSAATEAELRRLKDELHERTAHLRFKEKELEDATHKAETLDSRMKEAGKKATRITELEKLLDQGKQREQLAVRALEQKEAEIRTAVEAREHWRHLAETSAPKPGAAGTAIELTPGAIQELERLRAEVDVLQATNRFLRAEARRAKTEAQVAETSWLAAPIVAARTPEQTATESAHRKGLQLLETIAGIPAEAALVRLRPAVEGKRMKWRPKREIPRFQVLEQEMRRLEVWEMWEREVAVGTKAMKFGGGFEVPSARVSVV</sequence>
<dbReference type="GO" id="GO:0005874">
    <property type="term" value="C:microtubule"/>
    <property type="evidence" value="ECO:0007669"/>
    <property type="project" value="UniProtKB-KW"/>
</dbReference>
<evidence type="ECO:0000256" key="5">
    <source>
        <dbReference type="ARBA" id="ARBA00023017"/>
    </source>
</evidence>
<feature type="coiled-coil region" evidence="8">
    <location>
        <begin position="1082"/>
        <end position="1116"/>
    </location>
</feature>
<evidence type="ECO:0000256" key="4">
    <source>
        <dbReference type="ARBA" id="ARBA00022701"/>
    </source>
</evidence>